<keyword evidence="6" id="KW-1185">Reference proteome</keyword>
<keyword evidence="3 5" id="KW-0067">ATP-binding</keyword>
<dbReference type="PROSITE" id="PS50893">
    <property type="entry name" value="ABC_TRANSPORTER_2"/>
    <property type="match status" value="1"/>
</dbReference>
<dbReference type="RefSeq" id="WP_111399392.1">
    <property type="nucleotide sequence ID" value="NZ_QKYU01000019.1"/>
</dbReference>
<dbReference type="InterPro" id="IPR032823">
    <property type="entry name" value="BCA_ABC_TP_C"/>
</dbReference>
<feature type="domain" description="ABC transporter" evidence="4">
    <location>
        <begin position="6"/>
        <end position="247"/>
    </location>
</feature>
<keyword evidence="2" id="KW-0547">Nucleotide-binding</keyword>
<dbReference type="CDD" id="cd03219">
    <property type="entry name" value="ABC_Mj1267_LivG_branched"/>
    <property type="match status" value="1"/>
</dbReference>
<dbReference type="Pfam" id="PF00005">
    <property type="entry name" value="ABC_tran"/>
    <property type="match status" value="1"/>
</dbReference>
<keyword evidence="1" id="KW-0813">Transport</keyword>
<dbReference type="EMBL" id="QKYU01000019">
    <property type="protein sequence ID" value="PZW42170.1"/>
    <property type="molecule type" value="Genomic_DNA"/>
</dbReference>
<gene>
    <name evidence="5" type="ORF">C8P66_11962</name>
</gene>
<dbReference type="InterPro" id="IPR003439">
    <property type="entry name" value="ABC_transporter-like_ATP-bd"/>
</dbReference>
<evidence type="ECO:0000256" key="1">
    <source>
        <dbReference type="ARBA" id="ARBA00022448"/>
    </source>
</evidence>
<dbReference type="InterPro" id="IPR051120">
    <property type="entry name" value="ABC_AA/LPS_Transport"/>
</dbReference>
<sequence length="251" mass="26451">MAEPLLELRDLQKSFGGLRVTDGVSLDVVPGEIHAVIGPNGAGKTTLINEITGRLLLDAGRVIFGGEDVTHLSMAARARRGLARSFQITSILPGFSVLENAALAVQARHGSSFRFCRPVAGEAALNGPALAALEAVGLGTRAALPAGSLSHGEKRQLELAIALATEPRLLLLDEPLAGAGPEETTRLIEILLRLKQQYAILLIEHDMQAVFALADRVSVLVYGRLIATGTVAEIRADAAVRAAYLGEDELA</sequence>
<dbReference type="GO" id="GO:0005886">
    <property type="term" value="C:plasma membrane"/>
    <property type="evidence" value="ECO:0007669"/>
    <property type="project" value="TreeGrafter"/>
</dbReference>
<evidence type="ECO:0000313" key="6">
    <source>
        <dbReference type="Proteomes" id="UP000249688"/>
    </source>
</evidence>
<evidence type="ECO:0000313" key="5">
    <source>
        <dbReference type="EMBL" id="PZW42170.1"/>
    </source>
</evidence>
<protein>
    <submittedName>
        <fullName evidence="5">Amino acid/amide ABC transporter ATP-binding protein 1 (HAAT family)</fullName>
    </submittedName>
</protein>
<dbReference type="SUPFAM" id="SSF52540">
    <property type="entry name" value="P-loop containing nucleoside triphosphate hydrolases"/>
    <property type="match status" value="1"/>
</dbReference>
<dbReference type="InterPro" id="IPR027417">
    <property type="entry name" value="P-loop_NTPase"/>
</dbReference>
<dbReference type="Pfam" id="PF12399">
    <property type="entry name" value="BCA_ABC_TP_C"/>
    <property type="match status" value="1"/>
</dbReference>
<dbReference type="GO" id="GO:0016887">
    <property type="term" value="F:ATP hydrolysis activity"/>
    <property type="evidence" value="ECO:0007669"/>
    <property type="project" value="InterPro"/>
</dbReference>
<dbReference type="PANTHER" id="PTHR45772:SF2">
    <property type="entry name" value="ABC TRANSPORTER ATP-BINDING PROTEIN"/>
    <property type="match status" value="1"/>
</dbReference>
<comment type="caution">
    <text evidence="5">The sequence shown here is derived from an EMBL/GenBank/DDBJ whole genome shotgun (WGS) entry which is preliminary data.</text>
</comment>
<dbReference type="PANTHER" id="PTHR45772">
    <property type="entry name" value="CONSERVED COMPONENT OF ABC TRANSPORTER FOR NATURAL AMINO ACIDS-RELATED"/>
    <property type="match status" value="1"/>
</dbReference>
<name>A0A2W7K3H0_9PROT</name>
<accession>A0A2W7K3H0</accession>
<dbReference type="OrthoDB" id="9779872at2"/>
<dbReference type="Proteomes" id="UP000249688">
    <property type="component" value="Unassembled WGS sequence"/>
</dbReference>
<evidence type="ECO:0000256" key="3">
    <source>
        <dbReference type="ARBA" id="ARBA00022840"/>
    </source>
</evidence>
<organism evidence="5 6">
    <name type="scientific">Humitalea rosea</name>
    <dbReference type="NCBI Taxonomy" id="990373"/>
    <lineage>
        <taxon>Bacteria</taxon>
        <taxon>Pseudomonadati</taxon>
        <taxon>Pseudomonadota</taxon>
        <taxon>Alphaproteobacteria</taxon>
        <taxon>Acetobacterales</taxon>
        <taxon>Roseomonadaceae</taxon>
        <taxon>Humitalea</taxon>
    </lineage>
</organism>
<dbReference type="GO" id="GO:0005524">
    <property type="term" value="F:ATP binding"/>
    <property type="evidence" value="ECO:0007669"/>
    <property type="project" value="UniProtKB-KW"/>
</dbReference>
<dbReference type="SMART" id="SM00382">
    <property type="entry name" value="AAA"/>
    <property type="match status" value="1"/>
</dbReference>
<dbReference type="AlphaFoldDB" id="A0A2W7K3H0"/>
<evidence type="ECO:0000256" key="2">
    <source>
        <dbReference type="ARBA" id="ARBA00022741"/>
    </source>
</evidence>
<evidence type="ECO:0000259" key="4">
    <source>
        <dbReference type="PROSITE" id="PS50893"/>
    </source>
</evidence>
<proteinExistence type="predicted"/>
<dbReference type="InterPro" id="IPR003593">
    <property type="entry name" value="AAA+_ATPase"/>
</dbReference>
<reference evidence="5 6" key="1">
    <citation type="submission" date="2018-06" db="EMBL/GenBank/DDBJ databases">
        <title>Genomic Encyclopedia of Archaeal and Bacterial Type Strains, Phase II (KMG-II): from individual species to whole genera.</title>
        <authorList>
            <person name="Goeker M."/>
        </authorList>
    </citation>
    <scope>NUCLEOTIDE SEQUENCE [LARGE SCALE GENOMIC DNA]</scope>
    <source>
        <strain evidence="5 6">DSM 24525</strain>
    </source>
</reference>
<dbReference type="Gene3D" id="3.40.50.300">
    <property type="entry name" value="P-loop containing nucleotide triphosphate hydrolases"/>
    <property type="match status" value="1"/>
</dbReference>